<keyword evidence="1" id="KW-1185">Reference proteome</keyword>
<reference evidence="2" key="1">
    <citation type="submission" date="2025-08" db="UniProtKB">
        <authorList>
            <consortium name="RefSeq"/>
        </authorList>
    </citation>
    <scope>IDENTIFICATION</scope>
    <source>
        <tissue evidence="2">Muscle</tissue>
    </source>
</reference>
<sequence>MIIISHHNHSILRHSISNYDHHKITIKLLHYQEILNLPRVVGTTDGTHIPIKKPKDCNFHITIAKHTLSDMANDCIQRKWSLNKKEKKNNYALSVTRSSTEHTFTFLKGRFRRWKYLDMKRTDFAPVCILAFYVLHMTGQ</sequence>
<accession>A0ABM1SUI8</accession>
<evidence type="ECO:0000313" key="2">
    <source>
        <dbReference type="RefSeq" id="XP_022247294.1"/>
    </source>
</evidence>
<protein>
    <submittedName>
        <fullName evidence="2">Uncharacterized protein LOC111086892</fullName>
    </submittedName>
</protein>
<dbReference type="RefSeq" id="XP_022247294.1">
    <property type="nucleotide sequence ID" value="XM_022391586.1"/>
</dbReference>
<gene>
    <name evidence="2" type="primary">LOC111086892</name>
</gene>
<proteinExistence type="predicted"/>
<dbReference type="GeneID" id="111086892"/>
<name>A0ABM1SUI8_LIMPO</name>
<evidence type="ECO:0000313" key="1">
    <source>
        <dbReference type="Proteomes" id="UP000694941"/>
    </source>
</evidence>
<organism evidence="1 2">
    <name type="scientific">Limulus polyphemus</name>
    <name type="common">Atlantic horseshoe crab</name>
    <dbReference type="NCBI Taxonomy" id="6850"/>
    <lineage>
        <taxon>Eukaryota</taxon>
        <taxon>Metazoa</taxon>
        <taxon>Ecdysozoa</taxon>
        <taxon>Arthropoda</taxon>
        <taxon>Chelicerata</taxon>
        <taxon>Merostomata</taxon>
        <taxon>Xiphosura</taxon>
        <taxon>Limulidae</taxon>
        <taxon>Limulus</taxon>
    </lineage>
</organism>
<dbReference type="Proteomes" id="UP000694941">
    <property type="component" value="Unplaced"/>
</dbReference>